<reference evidence="2" key="1">
    <citation type="submission" date="2014-02" db="EMBL/GenBank/DDBJ databases">
        <title>Expanding our view of genomic diversity in Candidatus Accumulibacter clades.</title>
        <authorList>
            <person name="Skennerton C.T."/>
            <person name="Barr J.J."/>
            <person name="Slater F.R."/>
            <person name="Bond P.L."/>
            <person name="Tyson G.W."/>
        </authorList>
    </citation>
    <scope>NUCLEOTIDE SEQUENCE [LARGE SCALE GENOMIC DNA]</scope>
</reference>
<name>A0A011PCD3_ACCRE</name>
<dbReference type="PATRIC" id="fig|1454004.3.peg.3680"/>
<feature type="domain" description="M23ase beta-sheet core" evidence="1">
    <location>
        <begin position="163"/>
        <end position="260"/>
    </location>
</feature>
<dbReference type="AlphaFoldDB" id="A0A011PCD3"/>
<keyword evidence="2" id="KW-0378">Hydrolase</keyword>
<dbReference type="EMBL" id="JEMY01000057">
    <property type="protein sequence ID" value="EXI85256.1"/>
    <property type="molecule type" value="Genomic_DNA"/>
</dbReference>
<dbReference type="InterPro" id="IPR016047">
    <property type="entry name" value="M23ase_b-sheet_dom"/>
</dbReference>
<dbReference type="eggNOG" id="COG0739">
    <property type="taxonomic scope" value="Bacteria"/>
</dbReference>
<proteinExistence type="predicted"/>
<evidence type="ECO:0000259" key="1">
    <source>
        <dbReference type="Pfam" id="PF01551"/>
    </source>
</evidence>
<accession>A0A011PCD3</accession>
<sequence length="330" mass="35231">MAALSSASTRISGDVALKRILLIFLAVFCSRHPISAQENYPLALETRKEGNGHRIVARNNGPAAVSLKVSLANSRHAATDRPFPLFVVLPPESGSVSLARIRPAVSGEGYSFRTESSWLLGDYHARQSAGAIYRLPYPNGLAFHIGQAPGGPLSTHGTPDSEYAVDIGMPERTPVLAARDGIVVYTEARQSYGGRHPDLISRANAVRIQHSDGTIALYAHLAHGGVSVYPGQRVKAGMQIGLSGSTGYSSGPHLHFAVQTVLRAGDRLTAISLPFNFYVGDPPAVFAPRFGMFAAAQYSSPGRVPITVPGSYGSRLRRQEAAGRQQQKLP</sequence>
<dbReference type="GO" id="GO:0004222">
    <property type="term" value="F:metalloendopeptidase activity"/>
    <property type="evidence" value="ECO:0007669"/>
    <property type="project" value="TreeGrafter"/>
</dbReference>
<dbReference type="SUPFAM" id="SSF51261">
    <property type="entry name" value="Duplicated hybrid motif"/>
    <property type="match status" value="1"/>
</dbReference>
<dbReference type="Pfam" id="PF01551">
    <property type="entry name" value="Peptidase_M23"/>
    <property type="match status" value="1"/>
</dbReference>
<protein>
    <submittedName>
        <fullName evidence="2">Glycyl-glycine endopeptidase LytM</fullName>
        <ecNumber evidence="2">3.4.24.75</ecNumber>
    </submittedName>
</protein>
<dbReference type="InterPro" id="IPR011055">
    <property type="entry name" value="Dup_hybrid_motif"/>
</dbReference>
<dbReference type="STRING" id="1454004.AW11_03578"/>
<dbReference type="Proteomes" id="UP000022141">
    <property type="component" value="Unassembled WGS sequence"/>
</dbReference>
<dbReference type="PANTHER" id="PTHR21666">
    <property type="entry name" value="PEPTIDASE-RELATED"/>
    <property type="match status" value="1"/>
</dbReference>
<keyword evidence="3" id="KW-1185">Reference proteome</keyword>
<dbReference type="Gene3D" id="2.70.70.10">
    <property type="entry name" value="Glucose Permease (Domain IIA)"/>
    <property type="match status" value="1"/>
</dbReference>
<dbReference type="InterPro" id="IPR050570">
    <property type="entry name" value="Cell_wall_metabolism_enzyme"/>
</dbReference>
<dbReference type="PANTHER" id="PTHR21666:SF294">
    <property type="entry name" value="PEPTIDASE M23"/>
    <property type="match status" value="1"/>
</dbReference>
<dbReference type="CDD" id="cd12797">
    <property type="entry name" value="M23_peptidase"/>
    <property type="match status" value="1"/>
</dbReference>
<evidence type="ECO:0000313" key="2">
    <source>
        <dbReference type="EMBL" id="EXI85256.1"/>
    </source>
</evidence>
<dbReference type="EC" id="3.4.24.75" evidence="2"/>
<gene>
    <name evidence="2" type="primary">lytM</name>
    <name evidence="2" type="ORF">AW11_03578</name>
</gene>
<comment type="caution">
    <text evidence="2">The sequence shown here is derived from an EMBL/GenBank/DDBJ whole genome shotgun (WGS) entry which is preliminary data.</text>
</comment>
<evidence type="ECO:0000313" key="3">
    <source>
        <dbReference type="Proteomes" id="UP000022141"/>
    </source>
</evidence>
<organism evidence="2 3">
    <name type="scientific">Accumulibacter regalis</name>
    <dbReference type="NCBI Taxonomy" id="522306"/>
    <lineage>
        <taxon>Bacteria</taxon>
        <taxon>Pseudomonadati</taxon>
        <taxon>Pseudomonadota</taxon>
        <taxon>Betaproteobacteria</taxon>
        <taxon>Candidatus Accumulibacter</taxon>
    </lineage>
</organism>